<reference evidence="9 10" key="1">
    <citation type="journal article" date="2018" name="IMA Fungus">
        <title>IMA Genome-F 9: Draft genome sequence of Annulohypoxylon stygium, Aspergillus mulundensis, Berkeleyomyces basicola (syn. Thielaviopsis basicola), Ceratocystis smalleyi, two Cercospora beticola strains, Coleophoma cylindrospora, Fusarium fracticaudum, Phialophora cf. hyalina, and Morchella septimelata.</title>
        <authorList>
            <person name="Wingfield B.D."/>
            <person name="Bills G.F."/>
            <person name="Dong Y."/>
            <person name="Huang W."/>
            <person name="Nel W.J."/>
            <person name="Swalarsk-Parry B.S."/>
            <person name="Vaghefi N."/>
            <person name="Wilken P.M."/>
            <person name="An Z."/>
            <person name="de Beer Z.W."/>
            <person name="De Vos L."/>
            <person name="Chen L."/>
            <person name="Duong T.A."/>
            <person name="Gao Y."/>
            <person name="Hammerbacher A."/>
            <person name="Kikkert J.R."/>
            <person name="Li Y."/>
            <person name="Li H."/>
            <person name="Li K."/>
            <person name="Li Q."/>
            <person name="Liu X."/>
            <person name="Ma X."/>
            <person name="Naidoo K."/>
            <person name="Pethybridge S.J."/>
            <person name="Sun J."/>
            <person name="Steenkamp E.T."/>
            <person name="van der Nest M.A."/>
            <person name="van Wyk S."/>
            <person name="Wingfield M.J."/>
            <person name="Xiong C."/>
            <person name="Yue Q."/>
            <person name="Zhang X."/>
        </authorList>
    </citation>
    <scope>NUCLEOTIDE SEQUENCE [LARGE SCALE GENOMIC DNA]</scope>
    <source>
        <strain evidence="9 10">BP 5553</strain>
    </source>
</reference>
<dbReference type="AlphaFoldDB" id="A0A370T9L0"/>
<comment type="caution">
    <text evidence="9">The sequence shown here is derived from an EMBL/GenBank/DDBJ whole genome shotgun (WGS) entry which is preliminary data.</text>
</comment>
<dbReference type="Pfam" id="PF01088">
    <property type="entry name" value="Peptidase_C12"/>
    <property type="match status" value="1"/>
</dbReference>
<evidence type="ECO:0000313" key="10">
    <source>
        <dbReference type="Proteomes" id="UP000254866"/>
    </source>
</evidence>
<comment type="catalytic activity">
    <reaction evidence="1 7">
        <text>Thiol-dependent hydrolysis of ester, thioester, amide, peptide and isopeptide bonds formed by the C-terminal Gly of ubiquitin (a 76-residue protein attached to proteins as an intracellular targeting signal).</text>
        <dbReference type="EC" id="3.4.19.12"/>
    </reaction>
</comment>
<dbReference type="GeneID" id="43603060"/>
<evidence type="ECO:0000313" key="9">
    <source>
        <dbReference type="EMBL" id="RDL30333.1"/>
    </source>
</evidence>
<keyword evidence="5 7" id="KW-0788">Thiol protease</keyword>
<dbReference type="RefSeq" id="XP_031864858.1">
    <property type="nucleotide sequence ID" value="XM_032018834.1"/>
</dbReference>
<dbReference type="OrthoDB" id="427186at2759"/>
<dbReference type="FunFam" id="3.40.532.10:FF:000008">
    <property type="entry name" value="Ubiquitin carboxyl-terminal hydrolase"/>
    <property type="match status" value="1"/>
</dbReference>
<organism evidence="9 10">
    <name type="scientific">Venustampulla echinocandica</name>
    <dbReference type="NCBI Taxonomy" id="2656787"/>
    <lineage>
        <taxon>Eukaryota</taxon>
        <taxon>Fungi</taxon>
        <taxon>Dikarya</taxon>
        <taxon>Ascomycota</taxon>
        <taxon>Pezizomycotina</taxon>
        <taxon>Leotiomycetes</taxon>
        <taxon>Helotiales</taxon>
        <taxon>Pleuroascaceae</taxon>
        <taxon>Venustampulla</taxon>
    </lineage>
</organism>
<evidence type="ECO:0000259" key="8">
    <source>
        <dbReference type="PROSITE" id="PS52048"/>
    </source>
</evidence>
<dbReference type="GO" id="GO:0005737">
    <property type="term" value="C:cytoplasm"/>
    <property type="evidence" value="ECO:0007669"/>
    <property type="project" value="TreeGrafter"/>
</dbReference>
<dbReference type="InterPro" id="IPR001578">
    <property type="entry name" value="Peptidase_C12_UCH"/>
</dbReference>
<keyword evidence="10" id="KW-1185">Reference proteome</keyword>
<keyword evidence="3 7" id="KW-0833">Ubl conjugation pathway</keyword>
<dbReference type="Gene3D" id="3.40.532.10">
    <property type="entry name" value="Peptidase C12, ubiquitin carboxyl-terminal hydrolase"/>
    <property type="match status" value="1"/>
</dbReference>
<name>A0A370T9L0_9HELO</name>
<dbReference type="EMBL" id="NPIC01000015">
    <property type="protein sequence ID" value="RDL30333.1"/>
    <property type="molecule type" value="Genomic_DNA"/>
</dbReference>
<comment type="similarity">
    <text evidence="6 7">Belongs to the peptidase C12 family.</text>
</comment>
<protein>
    <recommendedName>
        <fullName evidence="7">Ubiquitin carboxyl-terminal hydrolase</fullName>
        <ecNumber evidence="7">3.4.19.12</ecNumber>
    </recommendedName>
</protein>
<dbReference type="PROSITE" id="PS52048">
    <property type="entry name" value="UCH_DOMAIN"/>
    <property type="match status" value="1"/>
</dbReference>
<feature type="domain" description="UCH catalytic" evidence="8">
    <location>
        <begin position="13"/>
        <end position="249"/>
    </location>
</feature>
<dbReference type="GO" id="GO:0016579">
    <property type="term" value="P:protein deubiquitination"/>
    <property type="evidence" value="ECO:0007669"/>
    <property type="project" value="TreeGrafter"/>
</dbReference>
<dbReference type="EC" id="3.4.19.12" evidence="7"/>
<evidence type="ECO:0000256" key="4">
    <source>
        <dbReference type="ARBA" id="ARBA00022801"/>
    </source>
</evidence>
<evidence type="ECO:0000256" key="7">
    <source>
        <dbReference type="RuleBase" id="RU361215"/>
    </source>
</evidence>
<dbReference type="CDD" id="cd09616">
    <property type="entry name" value="Peptidase_C12_UCH_L1_L3"/>
    <property type="match status" value="1"/>
</dbReference>
<proteinExistence type="inferred from homology"/>
<gene>
    <name evidence="9" type="ORF">BP5553_10211</name>
</gene>
<dbReference type="GO" id="GO:0006511">
    <property type="term" value="P:ubiquitin-dependent protein catabolic process"/>
    <property type="evidence" value="ECO:0007669"/>
    <property type="project" value="UniProtKB-UniRule"/>
</dbReference>
<keyword evidence="2 7" id="KW-0645">Protease</keyword>
<comment type="caution">
    <text evidence="6">Lacks conserved residue(s) required for the propagation of feature annotation.</text>
</comment>
<dbReference type="InterPro" id="IPR036959">
    <property type="entry name" value="Peptidase_C12_UCH_sf"/>
</dbReference>
<evidence type="ECO:0000256" key="6">
    <source>
        <dbReference type="PROSITE-ProRule" id="PRU01393"/>
    </source>
</evidence>
<dbReference type="PRINTS" id="PR00707">
    <property type="entry name" value="UBCTHYDRLASE"/>
</dbReference>
<evidence type="ECO:0000256" key="5">
    <source>
        <dbReference type="ARBA" id="ARBA00022807"/>
    </source>
</evidence>
<sequence>MPIPVEIINGKKTVTVLENNPEVMNALSARLGLSPELEFHDVYSLTDQSLLSLIPRPVLALLVIIPMTPAWYASRTTEDADKPPYAGSGPEEPVVWFKQTIGHACGSIGLLHCLINGPAKDYILPDSTLMKLREQAIPLKMDDRAKMLYDSKEFEDAHQSVAEMGDTIAPSAAEADRLPQHFVAFIKGGDGRLWELEGGRKGPLERGVLEEGEDLLSGRALELGLGRVIEMEKSSGGNELRFSCIALTRKSEP</sequence>
<dbReference type="GO" id="GO:0004843">
    <property type="term" value="F:cysteine-type deubiquitinase activity"/>
    <property type="evidence" value="ECO:0007669"/>
    <property type="project" value="UniProtKB-EC"/>
</dbReference>
<dbReference type="PANTHER" id="PTHR10589">
    <property type="entry name" value="UBIQUITIN CARBOXYL-TERMINAL HYDROLASE"/>
    <property type="match status" value="1"/>
</dbReference>
<dbReference type="STRING" id="2656787.A0A370T9L0"/>
<evidence type="ECO:0000256" key="3">
    <source>
        <dbReference type="ARBA" id="ARBA00022786"/>
    </source>
</evidence>
<evidence type="ECO:0000256" key="2">
    <source>
        <dbReference type="ARBA" id="ARBA00022670"/>
    </source>
</evidence>
<dbReference type="Proteomes" id="UP000254866">
    <property type="component" value="Unassembled WGS sequence"/>
</dbReference>
<dbReference type="PANTHER" id="PTHR10589:SF41">
    <property type="entry name" value="UBIQUITIN CARBOXYL-TERMINAL HYDROLASE"/>
    <property type="match status" value="1"/>
</dbReference>
<evidence type="ECO:0000256" key="1">
    <source>
        <dbReference type="ARBA" id="ARBA00000707"/>
    </source>
</evidence>
<dbReference type="InterPro" id="IPR038765">
    <property type="entry name" value="Papain-like_cys_pep_sf"/>
</dbReference>
<dbReference type="SUPFAM" id="SSF54001">
    <property type="entry name" value="Cysteine proteinases"/>
    <property type="match status" value="1"/>
</dbReference>
<accession>A0A370T9L0</accession>
<keyword evidence="4 7" id="KW-0378">Hydrolase</keyword>